<reference evidence="2 3" key="1">
    <citation type="submission" date="2018-10" db="EMBL/GenBank/DDBJ databases">
        <title>Comparative analysis of microorganisms from saline springs in Andes Mountain Range, Colombia.</title>
        <authorList>
            <person name="Rubin E."/>
        </authorList>
    </citation>
    <scope>NUCLEOTIDE SEQUENCE [LARGE SCALE GENOMIC DNA]</scope>
    <source>
        <strain evidence="2 3">USBA GBX 843</strain>
    </source>
</reference>
<feature type="chain" id="PRO_5019803119" evidence="1">
    <location>
        <begin position="23"/>
        <end position="74"/>
    </location>
</feature>
<evidence type="ECO:0000313" key="3">
    <source>
        <dbReference type="Proteomes" id="UP000274786"/>
    </source>
</evidence>
<dbReference type="Proteomes" id="UP000274786">
    <property type="component" value="Unassembled WGS sequence"/>
</dbReference>
<dbReference type="AlphaFoldDB" id="A0A498CFS4"/>
<organism evidence="2 3">
    <name type="scientific">Stenotrophomonas rhizophila</name>
    <dbReference type="NCBI Taxonomy" id="216778"/>
    <lineage>
        <taxon>Bacteria</taxon>
        <taxon>Pseudomonadati</taxon>
        <taxon>Pseudomonadota</taxon>
        <taxon>Gammaproteobacteria</taxon>
        <taxon>Lysobacterales</taxon>
        <taxon>Lysobacteraceae</taxon>
        <taxon>Stenotrophomonas</taxon>
    </lineage>
</organism>
<protein>
    <submittedName>
        <fullName evidence="2">Uncharacterized protein</fullName>
    </submittedName>
</protein>
<evidence type="ECO:0000256" key="1">
    <source>
        <dbReference type="SAM" id="SignalP"/>
    </source>
</evidence>
<gene>
    <name evidence="2" type="ORF">BCL79_0413</name>
</gene>
<feature type="signal peptide" evidence="1">
    <location>
        <begin position="1"/>
        <end position="22"/>
    </location>
</feature>
<name>A0A498CFS4_9GAMM</name>
<comment type="caution">
    <text evidence="2">The sequence shown here is derived from an EMBL/GenBank/DDBJ whole genome shotgun (WGS) entry which is preliminary data.</text>
</comment>
<evidence type="ECO:0000313" key="2">
    <source>
        <dbReference type="EMBL" id="RLK56041.1"/>
    </source>
</evidence>
<keyword evidence="1" id="KW-0732">Signal</keyword>
<proteinExistence type="predicted"/>
<sequence>MQMVRLLSAAIISGVAVFTAYVAEGAPPFCEKQCDYGYKACLRIGEEPVKCREEYANCMQACRDHSELATDILR</sequence>
<dbReference type="EMBL" id="RCDC01000004">
    <property type="protein sequence ID" value="RLK56041.1"/>
    <property type="molecule type" value="Genomic_DNA"/>
</dbReference>
<accession>A0A498CFS4</accession>